<name>A0A401Q1L8_SCYTO</name>
<evidence type="ECO:0000256" key="8">
    <source>
        <dbReference type="ARBA" id="ARBA00023180"/>
    </source>
</evidence>
<evidence type="ECO:0000256" key="1">
    <source>
        <dbReference type="ARBA" id="ARBA00004479"/>
    </source>
</evidence>
<dbReference type="OMA" id="DARACEM"/>
<dbReference type="Pfam" id="PF09240">
    <property type="entry name" value="IL6Ra-bind"/>
    <property type="match status" value="1"/>
</dbReference>
<dbReference type="InterPro" id="IPR036116">
    <property type="entry name" value="FN3_sf"/>
</dbReference>
<dbReference type="GO" id="GO:0004896">
    <property type="term" value="F:cytokine receptor activity"/>
    <property type="evidence" value="ECO:0007669"/>
    <property type="project" value="InterPro"/>
</dbReference>
<evidence type="ECO:0000256" key="3">
    <source>
        <dbReference type="ARBA" id="ARBA00022692"/>
    </source>
</evidence>
<evidence type="ECO:0000256" key="9">
    <source>
        <dbReference type="SAM" id="Phobius"/>
    </source>
</evidence>
<dbReference type="PROSITE" id="PS01355">
    <property type="entry name" value="HEMATOPO_REC_S_F1"/>
    <property type="match status" value="1"/>
</dbReference>
<keyword evidence="5 9" id="KW-1133">Transmembrane helix</keyword>
<dbReference type="InterPro" id="IPR013783">
    <property type="entry name" value="Ig-like_fold"/>
</dbReference>
<dbReference type="EMBL" id="BFAA01013304">
    <property type="protein sequence ID" value="GCB79248.1"/>
    <property type="molecule type" value="Genomic_DNA"/>
</dbReference>
<keyword evidence="3 9" id="KW-0812">Transmembrane</keyword>
<comment type="caution">
    <text evidence="11">The sequence shown here is derived from an EMBL/GenBank/DDBJ whole genome shotgun (WGS) entry which is preliminary data.</text>
</comment>
<dbReference type="InterPro" id="IPR048648">
    <property type="entry name" value="CRLF2-like_D2"/>
</dbReference>
<evidence type="ECO:0000313" key="11">
    <source>
        <dbReference type="EMBL" id="GCB79248.1"/>
    </source>
</evidence>
<dbReference type="InterPro" id="IPR015321">
    <property type="entry name" value="TypeI_recpt_CBD"/>
</dbReference>
<dbReference type="AlphaFoldDB" id="A0A401Q1L8"/>
<dbReference type="Pfam" id="PF21605">
    <property type="entry name" value="CRLF2-like_D2"/>
    <property type="match status" value="1"/>
</dbReference>
<evidence type="ECO:0000256" key="2">
    <source>
        <dbReference type="ARBA" id="ARBA00008159"/>
    </source>
</evidence>
<dbReference type="STRING" id="75743.A0A401Q1L8"/>
<dbReference type="CDD" id="cd00063">
    <property type="entry name" value="FN3"/>
    <property type="match status" value="1"/>
</dbReference>
<proteinExistence type="inferred from homology"/>
<evidence type="ECO:0000256" key="4">
    <source>
        <dbReference type="ARBA" id="ARBA00022729"/>
    </source>
</evidence>
<comment type="similarity">
    <text evidence="2">Belongs to the type I cytokine receptor family. Type 5 subfamily.</text>
</comment>
<keyword evidence="6 9" id="KW-0472">Membrane</keyword>
<protein>
    <recommendedName>
        <fullName evidence="10">Fibronectin type-III domain-containing protein</fullName>
    </recommendedName>
</protein>
<evidence type="ECO:0000313" key="12">
    <source>
        <dbReference type="Proteomes" id="UP000288216"/>
    </source>
</evidence>
<keyword evidence="12" id="KW-1185">Reference proteome</keyword>
<sequence>MQCGIQHTVKWYSSQPAKECGNYIQQNGYNVGCNFSKSEITQFREFYVYRNGSGESGYELPLTRNFQLQNQVKLNPPEDLALNITDRNELILSWDTSEKSLKCRMYEVRYRSDKDKSWQVNTINSQRKYSLPSIDQKKTYIFQVRSKINEYCGSTVLWSEWSSPVQWGVADTDNVIAFRTIISAISLLGLILLLVALVKNERLKVIIIPKIPNPGRSFDPLFNNHNGNFQVKKWKKNNFC</sequence>
<evidence type="ECO:0000256" key="7">
    <source>
        <dbReference type="ARBA" id="ARBA00023170"/>
    </source>
</evidence>
<dbReference type="GO" id="GO:0009897">
    <property type="term" value="C:external side of plasma membrane"/>
    <property type="evidence" value="ECO:0007669"/>
    <property type="project" value="TreeGrafter"/>
</dbReference>
<evidence type="ECO:0000259" key="10">
    <source>
        <dbReference type="PROSITE" id="PS50853"/>
    </source>
</evidence>
<dbReference type="FunFam" id="2.60.40.10:FF:000754">
    <property type="entry name" value="Cytokine receptor common subunit gamma"/>
    <property type="match status" value="1"/>
</dbReference>
<keyword evidence="8" id="KW-0325">Glycoprotein</keyword>
<keyword evidence="7" id="KW-0675">Receptor</keyword>
<comment type="subcellular location">
    <subcellularLocation>
        <location evidence="1">Membrane</location>
        <topology evidence="1">Single-pass type I membrane protein</topology>
    </subcellularLocation>
</comment>
<accession>A0A401Q1L8</accession>
<evidence type="ECO:0000256" key="5">
    <source>
        <dbReference type="ARBA" id="ARBA00022989"/>
    </source>
</evidence>
<gene>
    <name evidence="11" type="ORF">scyTo_0018729</name>
</gene>
<keyword evidence="4" id="KW-0732">Signal</keyword>
<dbReference type="InterPro" id="IPR003961">
    <property type="entry name" value="FN3_dom"/>
</dbReference>
<dbReference type="PROSITE" id="PS50853">
    <property type="entry name" value="FN3"/>
    <property type="match status" value="1"/>
</dbReference>
<dbReference type="PANTHER" id="PTHR23037">
    <property type="entry name" value="CYTOKINE RECEPTOR"/>
    <property type="match status" value="1"/>
</dbReference>
<dbReference type="SUPFAM" id="SSF49265">
    <property type="entry name" value="Fibronectin type III"/>
    <property type="match status" value="2"/>
</dbReference>
<dbReference type="PANTHER" id="PTHR23037:SF47">
    <property type="entry name" value="INTERLEUKIN 2 RECEPTOR SUBUNIT GAMMA"/>
    <property type="match status" value="1"/>
</dbReference>
<dbReference type="Proteomes" id="UP000288216">
    <property type="component" value="Unassembled WGS sequence"/>
</dbReference>
<dbReference type="Gene3D" id="2.60.40.10">
    <property type="entry name" value="Immunoglobulins"/>
    <property type="match status" value="2"/>
</dbReference>
<dbReference type="InterPro" id="IPR003531">
    <property type="entry name" value="Hempt_rcpt_S_F1_CS"/>
</dbReference>
<evidence type="ECO:0000256" key="6">
    <source>
        <dbReference type="ARBA" id="ARBA00023136"/>
    </source>
</evidence>
<reference evidence="11 12" key="1">
    <citation type="journal article" date="2018" name="Nat. Ecol. Evol.">
        <title>Shark genomes provide insights into elasmobranch evolution and the origin of vertebrates.</title>
        <authorList>
            <person name="Hara Y"/>
            <person name="Yamaguchi K"/>
            <person name="Onimaru K"/>
            <person name="Kadota M"/>
            <person name="Koyanagi M"/>
            <person name="Keeley SD"/>
            <person name="Tatsumi K"/>
            <person name="Tanaka K"/>
            <person name="Motone F"/>
            <person name="Kageyama Y"/>
            <person name="Nozu R"/>
            <person name="Adachi N"/>
            <person name="Nishimura O"/>
            <person name="Nakagawa R"/>
            <person name="Tanegashima C"/>
            <person name="Kiyatake I"/>
            <person name="Matsumoto R"/>
            <person name="Murakumo K"/>
            <person name="Nishida K"/>
            <person name="Terakita A"/>
            <person name="Kuratani S"/>
            <person name="Sato K"/>
            <person name="Hyodo S Kuraku.S."/>
        </authorList>
    </citation>
    <scope>NUCLEOTIDE SEQUENCE [LARGE SCALE GENOMIC DNA]</scope>
</reference>
<dbReference type="OrthoDB" id="8942047at2759"/>
<feature type="transmembrane region" description="Helical" evidence="9">
    <location>
        <begin position="176"/>
        <end position="198"/>
    </location>
</feature>
<organism evidence="11 12">
    <name type="scientific">Scyliorhinus torazame</name>
    <name type="common">Cloudy catshark</name>
    <name type="synonym">Catulus torazame</name>
    <dbReference type="NCBI Taxonomy" id="75743"/>
    <lineage>
        <taxon>Eukaryota</taxon>
        <taxon>Metazoa</taxon>
        <taxon>Chordata</taxon>
        <taxon>Craniata</taxon>
        <taxon>Vertebrata</taxon>
        <taxon>Chondrichthyes</taxon>
        <taxon>Elasmobranchii</taxon>
        <taxon>Galeomorphii</taxon>
        <taxon>Galeoidea</taxon>
        <taxon>Carcharhiniformes</taxon>
        <taxon>Scyliorhinidae</taxon>
        <taxon>Scyliorhinus</taxon>
    </lineage>
</organism>
<feature type="domain" description="Fibronectin type-III" evidence="10">
    <location>
        <begin position="76"/>
        <end position="172"/>
    </location>
</feature>